<protein>
    <submittedName>
        <fullName evidence="2">Uncharacterized protein</fullName>
    </submittedName>
</protein>
<dbReference type="Proteomes" id="UP000634136">
    <property type="component" value="Unassembled WGS sequence"/>
</dbReference>
<comment type="caution">
    <text evidence="2">The sequence shown here is derived from an EMBL/GenBank/DDBJ whole genome shotgun (WGS) entry which is preliminary data.</text>
</comment>
<proteinExistence type="predicted"/>
<name>A0A835C8B5_9FABA</name>
<sequence>MRRASMKPKKVDTLKSASQELREKYWRMREENLVLREENLTLREEVQKLKGEVVEAHYIGKRRELELHKEIKVFRLKYVESR</sequence>
<accession>A0A835C8B5</accession>
<reference evidence="2" key="1">
    <citation type="submission" date="2020-09" db="EMBL/GenBank/DDBJ databases">
        <title>Genome-Enabled Discovery of Anthraquinone Biosynthesis in Senna tora.</title>
        <authorList>
            <person name="Kang S.-H."/>
            <person name="Pandey R.P."/>
            <person name="Lee C.-M."/>
            <person name="Sim J.-S."/>
            <person name="Jeong J.-T."/>
            <person name="Choi B.-S."/>
            <person name="Jung M."/>
            <person name="Ginzburg D."/>
            <person name="Zhao K."/>
            <person name="Won S.Y."/>
            <person name="Oh T.-J."/>
            <person name="Yu Y."/>
            <person name="Kim N.-H."/>
            <person name="Lee O.R."/>
            <person name="Lee T.-H."/>
            <person name="Bashyal P."/>
            <person name="Kim T.-S."/>
            <person name="Lee W.-H."/>
            <person name="Kawkins C."/>
            <person name="Kim C.-K."/>
            <person name="Kim J.S."/>
            <person name="Ahn B.O."/>
            <person name="Rhee S.Y."/>
            <person name="Sohng J.K."/>
        </authorList>
    </citation>
    <scope>NUCLEOTIDE SEQUENCE</scope>
    <source>
        <tissue evidence="2">Leaf</tissue>
    </source>
</reference>
<dbReference type="EMBL" id="JAAIUW010000004">
    <property type="protein sequence ID" value="KAF7834659.1"/>
    <property type="molecule type" value="Genomic_DNA"/>
</dbReference>
<keyword evidence="1" id="KW-0175">Coiled coil</keyword>
<evidence type="ECO:0000313" key="3">
    <source>
        <dbReference type="Proteomes" id="UP000634136"/>
    </source>
</evidence>
<evidence type="ECO:0000256" key="1">
    <source>
        <dbReference type="SAM" id="Coils"/>
    </source>
</evidence>
<evidence type="ECO:0000313" key="2">
    <source>
        <dbReference type="EMBL" id="KAF7834659.1"/>
    </source>
</evidence>
<feature type="coiled-coil region" evidence="1">
    <location>
        <begin position="11"/>
        <end position="52"/>
    </location>
</feature>
<dbReference type="AlphaFoldDB" id="A0A835C8B5"/>
<keyword evidence="3" id="KW-1185">Reference proteome</keyword>
<gene>
    <name evidence="2" type="ORF">G2W53_009518</name>
</gene>
<organism evidence="2 3">
    <name type="scientific">Senna tora</name>
    <dbReference type="NCBI Taxonomy" id="362788"/>
    <lineage>
        <taxon>Eukaryota</taxon>
        <taxon>Viridiplantae</taxon>
        <taxon>Streptophyta</taxon>
        <taxon>Embryophyta</taxon>
        <taxon>Tracheophyta</taxon>
        <taxon>Spermatophyta</taxon>
        <taxon>Magnoliopsida</taxon>
        <taxon>eudicotyledons</taxon>
        <taxon>Gunneridae</taxon>
        <taxon>Pentapetalae</taxon>
        <taxon>rosids</taxon>
        <taxon>fabids</taxon>
        <taxon>Fabales</taxon>
        <taxon>Fabaceae</taxon>
        <taxon>Caesalpinioideae</taxon>
        <taxon>Cassia clade</taxon>
        <taxon>Senna</taxon>
    </lineage>
</organism>